<proteinExistence type="predicted"/>
<feature type="transmembrane region" description="Helical" evidence="7">
    <location>
        <begin position="448"/>
        <end position="478"/>
    </location>
</feature>
<evidence type="ECO:0000256" key="6">
    <source>
        <dbReference type="ARBA" id="ARBA00023136"/>
    </source>
</evidence>
<feature type="domain" description="RCK C-terminal" evidence="8">
    <location>
        <begin position="205"/>
        <end position="289"/>
    </location>
</feature>
<feature type="domain" description="RCK C-terminal" evidence="8">
    <location>
        <begin position="295"/>
        <end position="381"/>
    </location>
</feature>
<protein>
    <submittedName>
        <fullName evidence="9">Di-and tricarboxylate transporter</fullName>
    </submittedName>
</protein>
<dbReference type="InterPro" id="IPR031312">
    <property type="entry name" value="Na/sul_symport_CS"/>
</dbReference>
<comment type="subcellular location">
    <subcellularLocation>
        <location evidence="1">Membrane</location>
        <topology evidence="1">Multi-pass membrane protein</topology>
    </subcellularLocation>
</comment>
<evidence type="ECO:0000313" key="10">
    <source>
        <dbReference type="Proteomes" id="UP000199403"/>
    </source>
</evidence>
<feature type="transmembrane region" description="Helical" evidence="7">
    <location>
        <begin position="568"/>
        <end position="587"/>
    </location>
</feature>
<evidence type="ECO:0000313" key="9">
    <source>
        <dbReference type="EMBL" id="SEI79982.1"/>
    </source>
</evidence>
<evidence type="ECO:0000256" key="5">
    <source>
        <dbReference type="ARBA" id="ARBA00022989"/>
    </source>
</evidence>
<feature type="transmembrane region" description="Helical" evidence="7">
    <location>
        <begin position="5"/>
        <end position="20"/>
    </location>
</feature>
<dbReference type="GO" id="GO:0006813">
    <property type="term" value="P:potassium ion transport"/>
    <property type="evidence" value="ECO:0007669"/>
    <property type="project" value="InterPro"/>
</dbReference>
<dbReference type="InterPro" id="IPR004680">
    <property type="entry name" value="Cit_transptr-like_dom"/>
</dbReference>
<feature type="transmembrane region" description="Helical" evidence="7">
    <location>
        <begin position="401"/>
        <end position="428"/>
    </location>
</feature>
<evidence type="ECO:0000256" key="2">
    <source>
        <dbReference type="ARBA" id="ARBA00022448"/>
    </source>
</evidence>
<keyword evidence="5 7" id="KW-1133">Transmembrane helix</keyword>
<evidence type="ECO:0000256" key="3">
    <source>
        <dbReference type="ARBA" id="ARBA00022692"/>
    </source>
</evidence>
<keyword evidence="2" id="KW-0813">Transport</keyword>
<dbReference type="CDD" id="cd01115">
    <property type="entry name" value="SLC13_permease"/>
    <property type="match status" value="1"/>
</dbReference>
<dbReference type="AlphaFoldDB" id="A0A1H6TW61"/>
<dbReference type="Proteomes" id="UP000199403">
    <property type="component" value="Unassembled WGS sequence"/>
</dbReference>
<keyword evidence="3 7" id="KW-0812">Transmembrane</keyword>
<dbReference type="Pfam" id="PF02080">
    <property type="entry name" value="TrkA_C"/>
    <property type="match status" value="2"/>
</dbReference>
<evidence type="ECO:0000259" key="8">
    <source>
        <dbReference type="PROSITE" id="PS51202"/>
    </source>
</evidence>
<sequence>MDELIVFAVLGISLILFIWGKIRYDLVALLALLTLAVTGLVPFEDAFSGFAHPAVITVAAVLIVSKSLENSGIVQVVVRLMEKVGKTISLQIAVMAGVVALASGFMNNIGALALFMPVAIQISRKNNFSPSLVLMPLAFASLLGGLTTLIGTPPNIIIATFRSQNGDAPFGLFDFAPVGAGIALAGVVFIALVGWRLIPRRKSSDPDESLFNIENYITEVRIAPESDLKGENIRQLLNENEQDMKVLAIIRNKERIHAPGPYLLLEENDILILESNTENLEEFLGTHGLKLVGTEDFSDEVTDESDITMAEGIIQENSPLLGQTAANIHMRSRYDVNLLALSRGDRTLIKRIDHEVFRAGDVLLLQLRSSQLSDIFQEMKCLPLAKRNLDLGKPNRSLPALGIFVAAIISVVAGLLPVAIAFTLAAMLMVLSKILPLKDFYTSIDWPVIVLLAAMIPVGTAFETSGGAASVTELMLIYSDSFPAWSMLPVIMLTTMLLSAVINNAATVVLMAPIGLKIAESLALSADPFLMSIAVGASASFLTPIGHQSNTLVMGPGGYRFGDYWKPGLPLTLLVMVVGVPLILWFWPL</sequence>
<evidence type="ECO:0000256" key="4">
    <source>
        <dbReference type="ARBA" id="ARBA00022737"/>
    </source>
</evidence>
<evidence type="ECO:0000256" key="1">
    <source>
        <dbReference type="ARBA" id="ARBA00004141"/>
    </source>
</evidence>
<evidence type="ECO:0000256" key="7">
    <source>
        <dbReference type="SAM" id="Phobius"/>
    </source>
</evidence>
<keyword evidence="6 7" id="KW-0472">Membrane</keyword>
<dbReference type="InterPro" id="IPR051679">
    <property type="entry name" value="DASS-Related_Transporters"/>
</dbReference>
<reference evidence="10" key="1">
    <citation type="submission" date="2016-10" db="EMBL/GenBank/DDBJ databases">
        <authorList>
            <person name="Varghese N."/>
            <person name="Submissions S."/>
        </authorList>
    </citation>
    <scope>NUCLEOTIDE SEQUENCE [LARGE SCALE GENOMIC DNA]</scope>
    <source>
        <strain evidence="10">IBRC-M 10761</strain>
    </source>
</reference>
<dbReference type="PROSITE" id="PS51202">
    <property type="entry name" value="RCK_C"/>
    <property type="match status" value="2"/>
</dbReference>
<keyword evidence="4" id="KW-0677">Repeat</keyword>
<dbReference type="SUPFAM" id="SSF116726">
    <property type="entry name" value="TrkA C-terminal domain-like"/>
    <property type="match status" value="2"/>
</dbReference>
<name>A0A1H6TW61_9BACT</name>
<dbReference type="RefSeq" id="WP_092168590.1">
    <property type="nucleotide sequence ID" value="NZ_FNZH01000001.1"/>
</dbReference>
<keyword evidence="10" id="KW-1185">Reference proteome</keyword>
<dbReference type="PANTHER" id="PTHR43652">
    <property type="entry name" value="BASIC AMINO ACID ANTIPORTER YFCC-RELATED"/>
    <property type="match status" value="1"/>
</dbReference>
<dbReference type="Pfam" id="PF03600">
    <property type="entry name" value="CitMHS"/>
    <property type="match status" value="2"/>
</dbReference>
<gene>
    <name evidence="9" type="ORF">SAMN05192553_101339</name>
</gene>
<feature type="transmembrane region" description="Helical" evidence="7">
    <location>
        <begin position="26"/>
        <end position="43"/>
    </location>
</feature>
<dbReference type="GO" id="GO:0008324">
    <property type="term" value="F:monoatomic cation transmembrane transporter activity"/>
    <property type="evidence" value="ECO:0007669"/>
    <property type="project" value="InterPro"/>
</dbReference>
<dbReference type="PANTHER" id="PTHR43652:SF2">
    <property type="entry name" value="BASIC AMINO ACID ANTIPORTER YFCC-RELATED"/>
    <property type="match status" value="1"/>
</dbReference>
<organism evidence="9 10">
    <name type="scientific">Cyclobacterium xiamenense</name>
    <dbReference type="NCBI Taxonomy" id="1297121"/>
    <lineage>
        <taxon>Bacteria</taxon>
        <taxon>Pseudomonadati</taxon>
        <taxon>Bacteroidota</taxon>
        <taxon>Cytophagia</taxon>
        <taxon>Cytophagales</taxon>
        <taxon>Cyclobacteriaceae</taxon>
        <taxon>Cyclobacterium</taxon>
    </lineage>
</organism>
<dbReference type="PROSITE" id="PS01271">
    <property type="entry name" value="NA_SULFATE"/>
    <property type="match status" value="1"/>
</dbReference>
<feature type="transmembrane region" description="Helical" evidence="7">
    <location>
        <begin position="490"/>
        <end position="516"/>
    </location>
</feature>
<dbReference type="GO" id="GO:0005886">
    <property type="term" value="C:plasma membrane"/>
    <property type="evidence" value="ECO:0007669"/>
    <property type="project" value="TreeGrafter"/>
</dbReference>
<dbReference type="InterPro" id="IPR036721">
    <property type="entry name" value="RCK_C_sf"/>
</dbReference>
<accession>A0A1H6TW61</accession>
<feature type="transmembrane region" description="Helical" evidence="7">
    <location>
        <begin position="132"/>
        <end position="152"/>
    </location>
</feature>
<dbReference type="EMBL" id="FNZH01000001">
    <property type="protein sequence ID" value="SEI79982.1"/>
    <property type="molecule type" value="Genomic_DNA"/>
</dbReference>
<feature type="transmembrane region" description="Helical" evidence="7">
    <location>
        <begin position="172"/>
        <end position="195"/>
    </location>
</feature>
<dbReference type="Gene3D" id="3.30.70.1450">
    <property type="entry name" value="Regulator of K+ conductance, C-terminal domain"/>
    <property type="match status" value="2"/>
</dbReference>
<feature type="transmembrane region" description="Helical" evidence="7">
    <location>
        <begin position="88"/>
        <end position="120"/>
    </location>
</feature>
<dbReference type="STRING" id="1416801.SAMN05192553_101339"/>
<dbReference type="OrthoDB" id="9765532at2"/>
<dbReference type="InterPro" id="IPR006037">
    <property type="entry name" value="RCK_C"/>
</dbReference>